<dbReference type="Pfam" id="PF06985">
    <property type="entry name" value="HET"/>
    <property type="match status" value="1"/>
</dbReference>
<name>A0A8H4W2N8_9HELO</name>
<proteinExistence type="predicted"/>
<dbReference type="PANTHER" id="PTHR33112">
    <property type="entry name" value="DOMAIN PROTEIN, PUTATIVE-RELATED"/>
    <property type="match status" value="1"/>
</dbReference>
<evidence type="ECO:0000313" key="3">
    <source>
        <dbReference type="Proteomes" id="UP000566819"/>
    </source>
</evidence>
<keyword evidence="3" id="KW-1185">Reference proteome</keyword>
<sequence length="946" mass="106528">MGNIDSKIERLESKIDELETKRNGPDTNFTGEQFCTPCRSMFGTVKGLLSLCCRGGFRYHSRITTNAGARGGCPLCKIIHQAWAPMERAEFNPGEDCILRAVCAQNPPPKIRKKVFGYPSDILSIGFVFGTVGTDEQFLTIYQLPGDPASDYLTGCLPRSDEFFGEQNIQEVKRRLHTCYSEHKICPKHTVHKLPTTVLDVLSPNPKLHISAPDERGEYVALSYCWGGPQLMTTKDTLQANMAGIALHTLSQTIQDAIHITRKLGVRYLWVDALCIVQDDEASQLKEIDQMGKIYSNAALTISAASAAHATDGFLHKPFTSNGCEIPFLLPDGKFGKVLVVPSQETKAIAFEKLVDIPKYPINYYHWRQQERLMNSVAFRKKNCPNKSPRRGLAARHSLLGLPRAHAFPPPPYLRPRRRPLEMPDRVPVLRSPSVGYDPKHWTSVRGIRGVWATTTRQRQLWETVMTDFSNRSITVEQDRLPALAGIASQFEELSGEQYVAGYWVNCLPELLPWVRKPLKPGENNQPNGELKELKELKEYLVPSWSWIAARQPIVLHPITDVTAEVISAVAEPLHPEARFGRLKSATLILKATILPKDERFVPTWDQKMDNGGAMEDGMVLMKLGMNMMPKTSFFPEQRLRLFDISDFSLIIWYAPSYIVPNLRTKDRSNPNCSITIQNASASTSTGSNIFRFFLSLHRAPFLYIIPLIVRRITYYWRDLGSTETTVNARSPDVLHSTLGIKRRKLSTRRKIVLVSIPAQIKMKRPSVDIIVYAPGAKYVSISHVWSDGLGNSFQNALPSCQSQRLSAMVQDLYGRSDPNTGCIPFWIDTVYCPIAPKDAKDLGITAMRSTYQNADRVLVLDSYLQSFVSEPESGPETEILLRIFFSQWARRLWTLQEGALAQNLYIQLSNHTVNFNDLSPTLTGTRGRTLVSISLIKLQTIHPCL</sequence>
<accession>A0A8H4W2N8</accession>
<dbReference type="InterPro" id="IPR010730">
    <property type="entry name" value="HET"/>
</dbReference>
<protein>
    <recommendedName>
        <fullName evidence="1">Heterokaryon incompatibility domain-containing protein</fullName>
    </recommendedName>
</protein>
<dbReference type="EMBL" id="JAAMPI010000670">
    <property type="protein sequence ID" value="KAF4629490.1"/>
    <property type="molecule type" value="Genomic_DNA"/>
</dbReference>
<dbReference type="OrthoDB" id="2426273at2759"/>
<reference evidence="2 3" key="1">
    <citation type="submission" date="2020-03" db="EMBL/GenBank/DDBJ databases">
        <title>Draft Genome Sequence of Cudoniella acicularis.</title>
        <authorList>
            <person name="Buettner E."/>
            <person name="Kellner H."/>
        </authorList>
    </citation>
    <scope>NUCLEOTIDE SEQUENCE [LARGE SCALE GENOMIC DNA]</scope>
    <source>
        <strain evidence="2 3">DSM 108380</strain>
    </source>
</reference>
<gene>
    <name evidence="2" type="ORF">G7Y89_g8656</name>
</gene>
<feature type="domain" description="Heterokaryon incompatibility" evidence="1">
    <location>
        <begin position="219"/>
        <end position="316"/>
    </location>
</feature>
<comment type="caution">
    <text evidence="2">The sequence shown here is derived from an EMBL/GenBank/DDBJ whole genome shotgun (WGS) entry which is preliminary data.</text>
</comment>
<dbReference type="PANTHER" id="PTHR33112:SF16">
    <property type="entry name" value="HETEROKARYON INCOMPATIBILITY DOMAIN-CONTAINING PROTEIN"/>
    <property type="match status" value="1"/>
</dbReference>
<evidence type="ECO:0000313" key="2">
    <source>
        <dbReference type="EMBL" id="KAF4629490.1"/>
    </source>
</evidence>
<evidence type="ECO:0000259" key="1">
    <source>
        <dbReference type="Pfam" id="PF06985"/>
    </source>
</evidence>
<dbReference type="Proteomes" id="UP000566819">
    <property type="component" value="Unassembled WGS sequence"/>
</dbReference>
<organism evidence="2 3">
    <name type="scientific">Cudoniella acicularis</name>
    <dbReference type="NCBI Taxonomy" id="354080"/>
    <lineage>
        <taxon>Eukaryota</taxon>
        <taxon>Fungi</taxon>
        <taxon>Dikarya</taxon>
        <taxon>Ascomycota</taxon>
        <taxon>Pezizomycotina</taxon>
        <taxon>Leotiomycetes</taxon>
        <taxon>Helotiales</taxon>
        <taxon>Tricladiaceae</taxon>
        <taxon>Cudoniella</taxon>
    </lineage>
</organism>
<dbReference type="AlphaFoldDB" id="A0A8H4W2N8"/>